<organism evidence="2 3">
    <name type="scientific">Galactobacter caseinivorans</name>
    <dbReference type="NCBI Taxonomy" id="2676123"/>
    <lineage>
        <taxon>Bacteria</taxon>
        <taxon>Bacillati</taxon>
        <taxon>Actinomycetota</taxon>
        <taxon>Actinomycetes</taxon>
        <taxon>Micrococcales</taxon>
        <taxon>Micrococcaceae</taxon>
        <taxon>Galactobacter</taxon>
    </lineage>
</organism>
<evidence type="ECO:0000313" key="3">
    <source>
        <dbReference type="Proteomes" id="UP000273119"/>
    </source>
</evidence>
<dbReference type="RefSeq" id="WP_121484026.1">
    <property type="nucleotide sequence ID" value="NZ_QQXL01000001.1"/>
</dbReference>
<dbReference type="EMBL" id="QQXL01000001">
    <property type="protein sequence ID" value="RKW71763.1"/>
    <property type="molecule type" value="Genomic_DNA"/>
</dbReference>
<proteinExistence type="predicted"/>
<feature type="region of interest" description="Disordered" evidence="1">
    <location>
        <begin position="50"/>
        <end position="69"/>
    </location>
</feature>
<protein>
    <submittedName>
        <fullName evidence="2">Uncharacterized protein</fullName>
    </submittedName>
</protein>
<gene>
    <name evidence="2" type="ORF">DWQ67_02745</name>
</gene>
<keyword evidence="3" id="KW-1185">Reference proteome</keyword>
<dbReference type="Proteomes" id="UP000273119">
    <property type="component" value="Unassembled WGS sequence"/>
</dbReference>
<evidence type="ECO:0000313" key="2">
    <source>
        <dbReference type="EMBL" id="RKW71763.1"/>
    </source>
</evidence>
<accession>A0A496PMJ3</accession>
<sequence length="210" mass="23477">MTLTQSCTATDCGRPTSLYLCAEHLVELDSYLVDRDWLWVNLDPYMQATKTLPKGNPESSTVGKSDSRPPLSLEAAILRTKLAELPARAYDAATDDPHAGNTLRKAKLWIESARHQVWGPAEDRPSDTAEARARIAAEGVEPMPTRQLVPWMRQFASLAVKGKDIRNWAFNGWIVRRNPGEDGHPTYDPCDVLRAKDRAREGLARKATIR</sequence>
<dbReference type="AlphaFoldDB" id="A0A496PMJ3"/>
<reference evidence="2 3" key="1">
    <citation type="submission" date="2018-07" db="EMBL/GenBank/DDBJ databases">
        <title>Arthrobacter sp. nov., isolated from raw cow's milk with high bacterial count.</title>
        <authorList>
            <person name="Hahne J."/>
            <person name="Isele D."/>
            <person name="Lipski A."/>
        </authorList>
    </citation>
    <scope>NUCLEOTIDE SEQUENCE [LARGE SCALE GENOMIC DNA]</scope>
    <source>
        <strain evidence="2 3">JZ R-183</strain>
    </source>
</reference>
<evidence type="ECO:0000256" key="1">
    <source>
        <dbReference type="SAM" id="MobiDB-lite"/>
    </source>
</evidence>
<comment type="caution">
    <text evidence="2">The sequence shown here is derived from an EMBL/GenBank/DDBJ whole genome shotgun (WGS) entry which is preliminary data.</text>
</comment>
<name>A0A496PMJ3_9MICC</name>